<comment type="function">
    <text evidence="7 8">One of the essential components for the initiation of protein synthesis. Protects formylmethionyl-tRNA from spontaneous hydrolysis and promotes its binding to the 30S ribosomal subunits. Also involved in the hydrolysis of GTP during the formation of the 70S ribosomal complex.</text>
</comment>
<dbReference type="InterPro" id="IPR005225">
    <property type="entry name" value="Small_GTP-bd"/>
</dbReference>
<dbReference type="SUPFAM" id="SSF52540">
    <property type="entry name" value="P-loop containing nucleoside triphosphate hydrolases"/>
    <property type="match status" value="1"/>
</dbReference>
<dbReference type="FunFam" id="3.40.50.300:FF:000019">
    <property type="entry name" value="Translation initiation factor IF-2"/>
    <property type="match status" value="1"/>
</dbReference>
<name>A0A1F6FN98_9BACT</name>
<dbReference type="InterPro" id="IPR044145">
    <property type="entry name" value="IF2_II"/>
</dbReference>
<evidence type="ECO:0000256" key="8">
    <source>
        <dbReference type="RuleBase" id="RU000644"/>
    </source>
</evidence>
<keyword evidence="6 7" id="KW-0342">GTP-binding</keyword>
<evidence type="ECO:0000256" key="5">
    <source>
        <dbReference type="ARBA" id="ARBA00022917"/>
    </source>
</evidence>
<dbReference type="NCBIfam" id="TIGR00487">
    <property type="entry name" value="IF-2"/>
    <property type="match status" value="1"/>
</dbReference>
<feature type="binding site" evidence="7">
    <location>
        <begin position="177"/>
        <end position="184"/>
    </location>
    <ligand>
        <name>GTP</name>
        <dbReference type="ChEBI" id="CHEBI:37565"/>
    </ligand>
</feature>
<evidence type="ECO:0000259" key="9">
    <source>
        <dbReference type="PROSITE" id="PS51722"/>
    </source>
</evidence>
<feature type="binding site" evidence="7">
    <location>
        <begin position="223"/>
        <end position="227"/>
    </location>
    <ligand>
        <name>GTP</name>
        <dbReference type="ChEBI" id="CHEBI:37565"/>
    </ligand>
</feature>
<dbReference type="PANTHER" id="PTHR43381">
    <property type="entry name" value="TRANSLATION INITIATION FACTOR IF-2-RELATED"/>
    <property type="match status" value="1"/>
</dbReference>
<comment type="subcellular location">
    <subcellularLocation>
        <location evidence="7">Cytoplasm</location>
    </subcellularLocation>
</comment>
<dbReference type="GO" id="GO:0003743">
    <property type="term" value="F:translation initiation factor activity"/>
    <property type="evidence" value="ECO:0007669"/>
    <property type="project" value="UniProtKB-UniRule"/>
</dbReference>
<feature type="region of interest" description="G-domain" evidence="7">
    <location>
        <begin position="171"/>
        <end position="319"/>
    </location>
</feature>
<dbReference type="AlphaFoldDB" id="A0A1F6FN98"/>
<dbReference type="Proteomes" id="UP000179136">
    <property type="component" value="Unassembled WGS sequence"/>
</dbReference>
<gene>
    <name evidence="7" type="primary">infB</name>
    <name evidence="10" type="ORF">A3B87_01865</name>
</gene>
<protein>
    <recommendedName>
        <fullName evidence="2 7">Translation initiation factor IF-2</fullName>
    </recommendedName>
</protein>
<proteinExistence type="inferred from homology"/>
<dbReference type="Pfam" id="PF11987">
    <property type="entry name" value="IF-2"/>
    <property type="match status" value="1"/>
</dbReference>
<evidence type="ECO:0000256" key="1">
    <source>
        <dbReference type="ARBA" id="ARBA00007733"/>
    </source>
</evidence>
<dbReference type="CDD" id="cd03702">
    <property type="entry name" value="IF2_mtIF2_II"/>
    <property type="match status" value="1"/>
</dbReference>
<dbReference type="PROSITE" id="PS51722">
    <property type="entry name" value="G_TR_2"/>
    <property type="match status" value="1"/>
</dbReference>
<keyword evidence="7" id="KW-0963">Cytoplasm</keyword>
<dbReference type="EMBL" id="MFMW01000016">
    <property type="protein sequence ID" value="OGG87332.1"/>
    <property type="molecule type" value="Genomic_DNA"/>
</dbReference>
<dbReference type="PANTHER" id="PTHR43381:SF4">
    <property type="entry name" value="EUKARYOTIC TRANSLATION INITIATION FACTOR 5B"/>
    <property type="match status" value="1"/>
</dbReference>
<dbReference type="CDD" id="cd01887">
    <property type="entry name" value="IF2_eIF5B"/>
    <property type="match status" value="1"/>
</dbReference>
<dbReference type="SUPFAM" id="SSF50447">
    <property type="entry name" value="Translation proteins"/>
    <property type="match status" value="2"/>
</dbReference>
<dbReference type="InterPro" id="IPR006847">
    <property type="entry name" value="IF2_N"/>
</dbReference>
<comment type="caution">
    <text evidence="10">The sequence shown here is derived from an EMBL/GenBank/DDBJ whole genome shotgun (WGS) entry which is preliminary data.</text>
</comment>
<feature type="domain" description="Tr-type G" evidence="9">
    <location>
        <begin position="168"/>
        <end position="336"/>
    </location>
</feature>
<evidence type="ECO:0000256" key="3">
    <source>
        <dbReference type="ARBA" id="ARBA00022540"/>
    </source>
</evidence>
<dbReference type="SUPFAM" id="SSF52156">
    <property type="entry name" value="Initiation factor IF2/eIF5b, domain 3"/>
    <property type="match status" value="1"/>
</dbReference>
<evidence type="ECO:0000256" key="6">
    <source>
        <dbReference type="ARBA" id="ARBA00023134"/>
    </source>
</evidence>
<dbReference type="FunFam" id="3.40.50.10050:FF:000001">
    <property type="entry name" value="Translation initiation factor IF-2"/>
    <property type="match status" value="1"/>
</dbReference>
<evidence type="ECO:0000256" key="2">
    <source>
        <dbReference type="ARBA" id="ARBA00020675"/>
    </source>
</evidence>
<dbReference type="Pfam" id="PF22042">
    <property type="entry name" value="EF-G_D2"/>
    <property type="match status" value="1"/>
</dbReference>
<dbReference type="InterPro" id="IPR036925">
    <property type="entry name" value="TIF_IF2_dom3_sf"/>
</dbReference>
<dbReference type="InterPro" id="IPR015760">
    <property type="entry name" value="TIF_IF2"/>
</dbReference>
<keyword evidence="4 7" id="KW-0547">Nucleotide-binding</keyword>
<feature type="binding site" evidence="7">
    <location>
        <begin position="277"/>
        <end position="280"/>
    </location>
    <ligand>
        <name>GTP</name>
        <dbReference type="ChEBI" id="CHEBI:37565"/>
    </ligand>
</feature>
<sequence>MNVTELARKLRITPAKLRDIMPKLGFDIGLRAIKVDPTMAQAILEKLSDPKIRQKYLTDDVVEKPKKSVGEAKQAESKKEGNKVIQISERIVVNELSKRMGMPVTNLILELIKNGVMASLNQDIDFETASIIAEDLGFKVEKSEERAGAAHNIDYGKLLQVDKKNAVPRPPVVVVMGHVDHGKTKLLDAIRQTNIMEGEAGGITQHIGAYQVEKGGRLLTFIDTPGHEAFSAMRSRGAQVADIAILIVAADDGVQPQTIEAVAHIRQAGLPFIVAINKIDKPGVNIDKVKSDLANIGLAAEDWGGKTICVAISAKQNLHIDELLETLFLVADMESDKIVADEKSLAVGTIIESHIDKGEGPVATVLIHNGILKKGEIVKIGGQANKIRAMKNWKGEAVDKAMPSMPVKILGLKNVPLVGEILQVLADRKKIRKLFKNRKELSRLVEQHQAIKTEESEGDEEKKERPQVNLILKADVFGSIEAIIESLEKINQTRVEVVIIKQGLGNIIEKDVEQAVISKAYLLGFNVKITAEAKRQALEKNIEIQLFNVIYDLLLFVEEEIKQVAGVEMVEKTLGKLKVLKIFSTGKNWQIVGGRVESGKIMSDLMAKIYRGNELIEQAQVVSLEAGKEVVKEAVVGQECGVKIKGIVEIKGGDDIEVIKIEEK</sequence>
<dbReference type="GO" id="GO:0005525">
    <property type="term" value="F:GTP binding"/>
    <property type="evidence" value="ECO:0007669"/>
    <property type="project" value="UniProtKB-KW"/>
</dbReference>
<dbReference type="Gene3D" id="3.40.50.300">
    <property type="entry name" value="P-loop containing nucleotide triphosphate hydrolases"/>
    <property type="match status" value="1"/>
</dbReference>
<reference evidence="10 11" key="1">
    <citation type="journal article" date="2016" name="Nat. Commun.">
        <title>Thousands of microbial genomes shed light on interconnected biogeochemical processes in an aquifer system.</title>
        <authorList>
            <person name="Anantharaman K."/>
            <person name="Brown C.T."/>
            <person name="Hug L.A."/>
            <person name="Sharon I."/>
            <person name="Castelle C.J."/>
            <person name="Probst A.J."/>
            <person name="Thomas B.C."/>
            <person name="Singh A."/>
            <person name="Wilkins M.J."/>
            <person name="Karaoz U."/>
            <person name="Brodie E.L."/>
            <person name="Williams K.H."/>
            <person name="Hubbard S.S."/>
            <person name="Banfield J.F."/>
        </authorList>
    </citation>
    <scope>NUCLEOTIDE SEQUENCE [LARGE SCALE GENOMIC DNA]</scope>
</reference>
<dbReference type="Pfam" id="PF04760">
    <property type="entry name" value="IF2_N"/>
    <property type="match status" value="1"/>
</dbReference>
<dbReference type="STRING" id="1798561.A3B87_01865"/>
<dbReference type="InterPro" id="IPR009000">
    <property type="entry name" value="Transl_B-barrel_sf"/>
</dbReference>
<dbReference type="HAMAP" id="MF_00100_B">
    <property type="entry name" value="IF_2_B"/>
    <property type="match status" value="1"/>
</dbReference>
<organism evidence="10 11">
    <name type="scientific">Candidatus Kuenenbacteria bacterium RIFCSPHIGHO2_02_FULL_39_13</name>
    <dbReference type="NCBI Taxonomy" id="1798561"/>
    <lineage>
        <taxon>Bacteria</taxon>
        <taxon>Candidatus Kueneniibacteriota</taxon>
    </lineage>
</organism>
<dbReference type="GO" id="GO:0003924">
    <property type="term" value="F:GTPase activity"/>
    <property type="evidence" value="ECO:0007669"/>
    <property type="project" value="UniProtKB-UniRule"/>
</dbReference>
<dbReference type="Pfam" id="PF00009">
    <property type="entry name" value="GTP_EFTU"/>
    <property type="match status" value="1"/>
</dbReference>
<keyword evidence="3 7" id="KW-0396">Initiation factor</keyword>
<accession>A0A1F6FN98</accession>
<dbReference type="InterPro" id="IPR023115">
    <property type="entry name" value="TIF_IF2_dom3"/>
</dbReference>
<evidence type="ECO:0000256" key="7">
    <source>
        <dbReference type="HAMAP-Rule" id="MF_00100"/>
    </source>
</evidence>
<dbReference type="GO" id="GO:0005737">
    <property type="term" value="C:cytoplasm"/>
    <property type="evidence" value="ECO:0007669"/>
    <property type="project" value="UniProtKB-SubCell"/>
</dbReference>
<evidence type="ECO:0000313" key="10">
    <source>
        <dbReference type="EMBL" id="OGG87332.1"/>
    </source>
</evidence>
<dbReference type="InterPro" id="IPR027417">
    <property type="entry name" value="P-loop_NTPase"/>
</dbReference>
<evidence type="ECO:0000256" key="4">
    <source>
        <dbReference type="ARBA" id="ARBA00022741"/>
    </source>
</evidence>
<dbReference type="Gene3D" id="3.40.50.10050">
    <property type="entry name" value="Translation initiation factor IF- 2, domain 3"/>
    <property type="match status" value="1"/>
</dbReference>
<dbReference type="InterPro" id="IPR000178">
    <property type="entry name" value="TF_IF2_bacterial-like"/>
</dbReference>
<keyword evidence="5 7" id="KW-0648">Protein biosynthesis</keyword>
<evidence type="ECO:0000313" key="11">
    <source>
        <dbReference type="Proteomes" id="UP000179136"/>
    </source>
</evidence>
<dbReference type="NCBIfam" id="TIGR00231">
    <property type="entry name" value="small_GTP"/>
    <property type="match status" value="1"/>
</dbReference>
<dbReference type="InterPro" id="IPR000795">
    <property type="entry name" value="T_Tr_GTP-bd_dom"/>
</dbReference>
<dbReference type="InterPro" id="IPR053905">
    <property type="entry name" value="EF-G-like_DII"/>
</dbReference>
<comment type="similarity">
    <text evidence="1 7 8">Belongs to the TRAFAC class translation factor GTPase superfamily. Classic translation factor GTPase family. IF-2 subfamily.</text>
</comment>
<dbReference type="Gene3D" id="2.40.30.10">
    <property type="entry name" value="Translation factors"/>
    <property type="match status" value="2"/>
</dbReference>